<reference evidence="2" key="1">
    <citation type="submission" date="2021-10" db="EMBL/GenBank/DDBJ databases">
        <title>Tropical sea cucumber genome reveals ecological adaptation and Cuvierian tubules defense mechanism.</title>
        <authorList>
            <person name="Chen T."/>
        </authorList>
    </citation>
    <scope>NUCLEOTIDE SEQUENCE</scope>
    <source>
        <strain evidence="2">Nanhai2018</strain>
        <tissue evidence="2">Muscle</tissue>
    </source>
</reference>
<dbReference type="EMBL" id="JAIZAY010000007">
    <property type="protein sequence ID" value="KAJ8038522.1"/>
    <property type="molecule type" value="Genomic_DNA"/>
</dbReference>
<keyword evidence="1" id="KW-0175">Coiled coil</keyword>
<gene>
    <name evidence="2" type="ORF">HOLleu_15971</name>
</gene>
<evidence type="ECO:0000313" key="2">
    <source>
        <dbReference type="EMBL" id="KAJ8038522.1"/>
    </source>
</evidence>
<protein>
    <submittedName>
        <fullName evidence="2">Uncharacterized protein</fullName>
    </submittedName>
</protein>
<feature type="coiled-coil region" evidence="1">
    <location>
        <begin position="214"/>
        <end position="241"/>
    </location>
</feature>
<evidence type="ECO:0000313" key="3">
    <source>
        <dbReference type="Proteomes" id="UP001152320"/>
    </source>
</evidence>
<proteinExistence type="predicted"/>
<name>A0A9Q1C4J8_HOLLE</name>
<dbReference type="AlphaFoldDB" id="A0A9Q1C4J8"/>
<dbReference type="Proteomes" id="UP001152320">
    <property type="component" value="Chromosome 7"/>
</dbReference>
<comment type="caution">
    <text evidence="2">The sequence shown here is derived from an EMBL/GenBank/DDBJ whole genome shotgun (WGS) entry which is preliminary data.</text>
</comment>
<accession>A0A9Q1C4J8</accession>
<organism evidence="2 3">
    <name type="scientific">Holothuria leucospilota</name>
    <name type="common">Black long sea cucumber</name>
    <name type="synonym">Mertensiothuria leucospilota</name>
    <dbReference type="NCBI Taxonomy" id="206669"/>
    <lineage>
        <taxon>Eukaryota</taxon>
        <taxon>Metazoa</taxon>
        <taxon>Echinodermata</taxon>
        <taxon>Eleutherozoa</taxon>
        <taxon>Echinozoa</taxon>
        <taxon>Holothuroidea</taxon>
        <taxon>Aspidochirotacea</taxon>
        <taxon>Aspidochirotida</taxon>
        <taxon>Holothuriidae</taxon>
        <taxon>Holothuria</taxon>
    </lineage>
</organism>
<evidence type="ECO:0000256" key="1">
    <source>
        <dbReference type="SAM" id="Coils"/>
    </source>
</evidence>
<feature type="coiled-coil region" evidence="1">
    <location>
        <begin position="113"/>
        <end position="140"/>
    </location>
</feature>
<sequence>MEDWIEQMNEWTCGDEELVNEWRSLIGDEPFVSLIDELDIEAEDIPELDLASLASTPSTMFPDGSEISDTFTSFSDVASQAELSEEELPSMIEGLYSKLVEVAQAGAQEMFAAASLESSIEAIDASLAALEEEIGMLAEKVKGVDFEIAELEAAVFTAESAVEEAIVAEEAAASEITATAAIEGTALKAEGDDWWTIIEGIISPGASGVQVSAVTAAKQKHRETQQKKKEAEESLKIKEDEVLEKNYFLACTQLKRDSKIKRQESLVQKRNRKQNELKYTENKVEANKVIHKTIMVKLWFIKYWLAKKNKALSRPLPLPTKPLSQPAVFRKRLLQPSTLPDLKRVKSGLHTIKEGDGYGTIRVIRANDESERKFKNKEFVERYGGWNRIAVVWEHVNDPSNKLNSLETVKIWASNNGVSNDGHSQCGMWGVIGDSAYEIALESVGRYPKLYTFYENGLHTGGKQFQLDTYDSVFLCVRSAPYPAWEAACHGFLVQYTCL</sequence>
<keyword evidence="3" id="KW-1185">Reference proteome</keyword>